<name>A0A381W731_9ZZZZ</name>
<evidence type="ECO:0000313" key="1">
    <source>
        <dbReference type="EMBL" id="SVA48350.1"/>
    </source>
</evidence>
<dbReference type="AlphaFoldDB" id="A0A381W731"/>
<dbReference type="PROSITE" id="PS51257">
    <property type="entry name" value="PROKAR_LIPOPROTEIN"/>
    <property type="match status" value="1"/>
</dbReference>
<protein>
    <recommendedName>
        <fullName evidence="2">Fibronectin type-III domain-containing protein</fullName>
    </recommendedName>
</protein>
<dbReference type="Gene3D" id="2.60.40.10">
    <property type="entry name" value="Immunoglobulins"/>
    <property type="match status" value="1"/>
</dbReference>
<dbReference type="InterPro" id="IPR013783">
    <property type="entry name" value="Ig-like_fold"/>
</dbReference>
<gene>
    <name evidence="1" type="ORF">METZ01_LOCUS101204</name>
</gene>
<proteinExistence type="predicted"/>
<evidence type="ECO:0008006" key="2">
    <source>
        <dbReference type="Google" id="ProtNLM"/>
    </source>
</evidence>
<sequence>MTRKIFLIVFLLFVGCDIDEDAPDYPTGLRGFFTLKNGNPRIQINWYESASDDVSEYHIFRSTDLGESFDSLSKVGGSILSFSDTTISWQESFGYKIRAKDQSTNTGEFSDSIFIECYKPSGNWIFSNYDSTTICVQPANYSIPSTIYLNVGDDTLSSMFDTIAEMTLSSESYLDSINWIGNGWMIYNYTVLEFNEDSSGLEIVNYGRLPEYYSINLSNPDSGTISFSSGNYDTIHLVHSLNDCDGDKFFP</sequence>
<dbReference type="EMBL" id="UINC01010911">
    <property type="protein sequence ID" value="SVA48350.1"/>
    <property type="molecule type" value="Genomic_DNA"/>
</dbReference>
<accession>A0A381W731</accession>
<reference evidence="1" key="1">
    <citation type="submission" date="2018-05" db="EMBL/GenBank/DDBJ databases">
        <authorList>
            <person name="Lanie J.A."/>
            <person name="Ng W.-L."/>
            <person name="Kazmierczak K.M."/>
            <person name="Andrzejewski T.M."/>
            <person name="Davidsen T.M."/>
            <person name="Wayne K.J."/>
            <person name="Tettelin H."/>
            <person name="Glass J.I."/>
            <person name="Rusch D."/>
            <person name="Podicherti R."/>
            <person name="Tsui H.-C.T."/>
            <person name="Winkler M.E."/>
        </authorList>
    </citation>
    <scope>NUCLEOTIDE SEQUENCE</scope>
</reference>
<organism evidence="1">
    <name type="scientific">marine metagenome</name>
    <dbReference type="NCBI Taxonomy" id="408172"/>
    <lineage>
        <taxon>unclassified sequences</taxon>
        <taxon>metagenomes</taxon>
        <taxon>ecological metagenomes</taxon>
    </lineage>
</organism>